<protein>
    <submittedName>
        <fullName evidence="1">Uncharacterized protein</fullName>
    </submittedName>
</protein>
<dbReference type="AlphaFoldDB" id="A0AAD9YU35"/>
<accession>A0AAD9YU35</accession>
<evidence type="ECO:0000313" key="1">
    <source>
        <dbReference type="EMBL" id="KAK2775297.1"/>
    </source>
</evidence>
<dbReference type="Proteomes" id="UP001281614">
    <property type="component" value="Unassembled WGS sequence"/>
</dbReference>
<gene>
    <name evidence="1" type="ORF">CKAH01_12807</name>
</gene>
<reference evidence="1" key="1">
    <citation type="submission" date="2023-02" db="EMBL/GenBank/DDBJ databases">
        <title>Colletotrichum kahawae CIFC_Que2 genome sequencing and assembly.</title>
        <authorList>
            <person name="Baroncelli R."/>
        </authorList>
    </citation>
    <scope>NUCLEOTIDE SEQUENCE</scope>
    <source>
        <strain evidence="1">CIFC_Que2</strain>
    </source>
</reference>
<dbReference type="EMBL" id="VYYT01000037">
    <property type="protein sequence ID" value="KAK2775297.1"/>
    <property type="molecule type" value="Genomic_DNA"/>
</dbReference>
<keyword evidence="2" id="KW-1185">Reference proteome</keyword>
<organism evidence="1 2">
    <name type="scientific">Colletotrichum kahawae</name>
    <name type="common">Coffee berry disease fungus</name>
    <dbReference type="NCBI Taxonomy" id="34407"/>
    <lineage>
        <taxon>Eukaryota</taxon>
        <taxon>Fungi</taxon>
        <taxon>Dikarya</taxon>
        <taxon>Ascomycota</taxon>
        <taxon>Pezizomycotina</taxon>
        <taxon>Sordariomycetes</taxon>
        <taxon>Hypocreomycetidae</taxon>
        <taxon>Glomerellales</taxon>
        <taxon>Glomerellaceae</taxon>
        <taxon>Colletotrichum</taxon>
        <taxon>Colletotrichum gloeosporioides species complex</taxon>
    </lineage>
</organism>
<comment type="caution">
    <text evidence="1">The sequence shown here is derived from an EMBL/GenBank/DDBJ whole genome shotgun (WGS) entry which is preliminary data.</text>
</comment>
<name>A0AAD9YU35_COLKA</name>
<evidence type="ECO:0000313" key="2">
    <source>
        <dbReference type="Proteomes" id="UP001281614"/>
    </source>
</evidence>
<sequence length="42" mass="4595">MPMAKGEWAEHFACVRSISHGNHPFAAAEAIQMCAPQLPFLV</sequence>
<proteinExistence type="predicted"/>